<dbReference type="Pfam" id="PF02494">
    <property type="entry name" value="HYR"/>
    <property type="match status" value="1"/>
</dbReference>
<dbReference type="EMBL" id="CP000251">
    <property type="protein sequence ID" value="ABC83283.1"/>
    <property type="molecule type" value="Genomic_DNA"/>
</dbReference>
<protein>
    <submittedName>
        <fullName evidence="3">Hyalin</fullName>
    </submittedName>
</protein>
<organism evidence="3 4">
    <name type="scientific">Anaeromyxobacter dehalogenans (strain 2CP-C)</name>
    <dbReference type="NCBI Taxonomy" id="290397"/>
    <lineage>
        <taxon>Bacteria</taxon>
        <taxon>Pseudomonadati</taxon>
        <taxon>Myxococcota</taxon>
        <taxon>Myxococcia</taxon>
        <taxon>Myxococcales</taxon>
        <taxon>Cystobacterineae</taxon>
        <taxon>Anaeromyxobacteraceae</taxon>
        <taxon>Anaeromyxobacter</taxon>
    </lineage>
</organism>
<dbReference type="Proteomes" id="UP000001935">
    <property type="component" value="Chromosome"/>
</dbReference>
<feature type="domain" description="HYR" evidence="2">
    <location>
        <begin position="421"/>
        <end position="501"/>
    </location>
</feature>
<gene>
    <name evidence="3" type="ordered locus">Adeh_3517</name>
</gene>
<name>Q2IFC5_ANADE</name>
<accession>Q2IFC5</accession>
<evidence type="ECO:0000256" key="1">
    <source>
        <dbReference type="ARBA" id="ARBA00022737"/>
    </source>
</evidence>
<dbReference type="STRING" id="290397.Adeh_3517"/>
<dbReference type="OrthoDB" id="5383432at2"/>
<dbReference type="InterPro" id="IPR003410">
    <property type="entry name" value="HYR_dom"/>
</dbReference>
<evidence type="ECO:0000313" key="4">
    <source>
        <dbReference type="Proteomes" id="UP000001935"/>
    </source>
</evidence>
<keyword evidence="1" id="KW-0677">Repeat</keyword>
<sequence>MFTLGGVMQCSCSVIVSAIAGLFFSLPTLAIDVGPEFMIPGGSLGSLGEPAANYPSRFSAALCGERYLLAWGGNDGSVRAAWVTLGGELLDTSPLKLADRGASPSIASNGSNCLVVWYAPETLGVLGVRFALDGSLLDEVPLSIAPGHLNNSPPPYDRLQGIFHLDPQVTSDGRDYLVSYRFFQAQSWGWVDTVRVSGGDGHVTEGLGRFVPIVFEPTYGRWATAWNGSRFLLVASQGGGSSEDEAWLSGAAPGALSLFGVVWFMWGSPVSVASGEGSFLVVFNGGGMRPDPPVPGGLKVVRISSADVATGMRYGSNLPGGADSIPLDSGCPWFCAPLENATAYDGRQFAAVWSSAAGDVFGAVLPLDGRLAPPVKEFLFEGSLSTLALASSGRGSSILVYTVPSTADPETNELRGRLLLTDNTAPVITVPAPIAATATTRDGAIVDFSASAQDDYAGALTTTCLPSSGSRFPPGTTRVSCMGTDVAGNVGIASFDVTVTFAWSGVLAPLSADGSAIFRSGRMLPVKFRLIAASAGITDVPARLVLESLPDAGVRPTEGSATTAARMPSDVFRYDSEARQYVVNAPVGAGTWIAHILMDDGVERSVQFSVVR</sequence>
<proteinExistence type="predicted"/>
<evidence type="ECO:0000259" key="2">
    <source>
        <dbReference type="PROSITE" id="PS50825"/>
    </source>
</evidence>
<reference evidence="3 4" key="1">
    <citation type="submission" date="2006-01" db="EMBL/GenBank/DDBJ databases">
        <title>Complete sequence of Anaeromyxobacter dehalogenans 2CP-C.</title>
        <authorList>
            <consortium name="US DOE Joint Genome Institute"/>
            <person name="Copeland A."/>
            <person name="Lucas S."/>
            <person name="Lapidus A."/>
            <person name="Barry K."/>
            <person name="Detter J.C."/>
            <person name="Glavina T."/>
            <person name="Hammon N."/>
            <person name="Israni S."/>
            <person name="Pitluck S."/>
            <person name="Brettin T."/>
            <person name="Bruce D."/>
            <person name="Han C."/>
            <person name="Tapia R."/>
            <person name="Gilna P."/>
            <person name="Kiss H."/>
            <person name="Schmutz J."/>
            <person name="Larimer F."/>
            <person name="Land M."/>
            <person name="Kyrpides N."/>
            <person name="Anderson I."/>
            <person name="Sanford R.A."/>
            <person name="Ritalahti K.M."/>
            <person name="Thomas H.S."/>
            <person name="Kirby J.R."/>
            <person name="Zhulin I.B."/>
            <person name="Loeffler F.E."/>
            <person name="Richardson P."/>
        </authorList>
    </citation>
    <scope>NUCLEOTIDE SEQUENCE [LARGE SCALE GENOMIC DNA]</scope>
    <source>
        <strain evidence="3 4">2CP-C</strain>
    </source>
</reference>
<evidence type="ECO:0000313" key="3">
    <source>
        <dbReference type="EMBL" id="ABC83283.1"/>
    </source>
</evidence>
<dbReference type="AlphaFoldDB" id="Q2IFC5"/>
<dbReference type="KEGG" id="ade:Adeh_3517"/>
<dbReference type="eggNOG" id="COG1524">
    <property type="taxonomic scope" value="Bacteria"/>
</dbReference>
<dbReference type="HOGENOM" id="CLU_445269_0_0_7"/>
<dbReference type="PROSITE" id="PS50825">
    <property type="entry name" value="HYR"/>
    <property type="match status" value="1"/>
</dbReference>